<evidence type="ECO:0000313" key="1">
    <source>
        <dbReference type="EMBL" id="GLB65820.1"/>
    </source>
</evidence>
<dbReference type="EMBL" id="BRVS01000001">
    <property type="protein sequence ID" value="GLB65820.1"/>
    <property type="molecule type" value="Genomic_DNA"/>
</dbReference>
<comment type="caution">
    <text evidence="1">The sequence shown here is derived from an EMBL/GenBank/DDBJ whole genome shotgun (WGS) entry which is preliminary data.</text>
</comment>
<dbReference type="Proteomes" id="UP001209654">
    <property type="component" value="Unassembled WGS sequence"/>
</dbReference>
<dbReference type="InterPro" id="IPR012349">
    <property type="entry name" value="Split_barrel_FMN-bd"/>
</dbReference>
<gene>
    <name evidence="1" type="ORF">AHIS1636_02590</name>
</gene>
<dbReference type="Pfam" id="PF12900">
    <property type="entry name" value="Pyridox_ox_2"/>
    <property type="match status" value="1"/>
</dbReference>
<dbReference type="InterPro" id="IPR024747">
    <property type="entry name" value="Pyridox_Oxase-rel"/>
</dbReference>
<organism evidence="1 2">
    <name type="scientific">Arthrobacter mangrovi</name>
    <dbReference type="NCBI Taxonomy" id="2966350"/>
    <lineage>
        <taxon>Bacteria</taxon>
        <taxon>Bacillati</taxon>
        <taxon>Actinomycetota</taxon>
        <taxon>Actinomycetes</taxon>
        <taxon>Micrococcales</taxon>
        <taxon>Micrococcaceae</taxon>
        <taxon>Arthrobacter</taxon>
    </lineage>
</organism>
<sequence>MNDLPRLPDAEHPVQVLTEAECRELLAGAQLGRLALSHRNEPDIFPVNFWTHGDTFLVHGPQDVRAAVGRSSQHVVLEGDGREAGTVWSVMAKGTIRELDRPEDLETVRQRRLRAWILAPDSAFLELSPAKITGRRIAVGPEERY</sequence>
<keyword evidence="2" id="KW-1185">Reference proteome</keyword>
<evidence type="ECO:0000313" key="2">
    <source>
        <dbReference type="Proteomes" id="UP001209654"/>
    </source>
</evidence>
<dbReference type="SUPFAM" id="SSF50475">
    <property type="entry name" value="FMN-binding split barrel"/>
    <property type="match status" value="1"/>
</dbReference>
<dbReference type="Gene3D" id="2.30.110.10">
    <property type="entry name" value="Electron Transport, Fmn-binding Protein, Chain A"/>
    <property type="match status" value="1"/>
</dbReference>
<accession>A0ABQ5MPB5</accession>
<reference evidence="1 2" key="1">
    <citation type="journal article" date="2023" name="Int. J. Syst. Evol. Microbiol.">
        <title>Arthrobacter mangrovi sp. nov., an actinobacterium isolated from the rhizosphere of a mangrove.</title>
        <authorList>
            <person name="Hamada M."/>
            <person name="Saitou S."/>
            <person name="Enomoto N."/>
            <person name="Nanri K."/>
            <person name="Hidaka K."/>
            <person name="Miura T."/>
            <person name="Tamura T."/>
        </authorList>
    </citation>
    <scope>NUCLEOTIDE SEQUENCE [LARGE SCALE GENOMIC DNA]</scope>
    <source>
        <strain evidence="1 2">NBRC 112813</strain>
    </source>
</reference>
<name>A0ABQ5MPB5_9MICC</name>
<protein>
    <submittedName>
        <fullName evidence="1">Pyridoxamine 5'-phosphate oxidase</fullName>
    </submittedName>
</protein>
<proteinExistence type="predicted"/>
<dbReference type="RefSeq" id="WP_264793990.1">
    <property type="nucleotide sequence ID" value="NZ_BRVS01000001.1"/>
</dbReference>